<keyword evidence="1" id="KW-0547">Nucleotide-binding</keyword>
<dbReference type="Gene3D" id="3.40.50.300">
    <property type="entry name" value="P-loop containing nucleotide triphosphate hydrolases"/>
    <property type="match status" value="1"/>
</dbReference>
<accession>A0A8S5THP9</accession>
<sequence length="247" mass="28760">MKKNEYPEKRIGQVITEAQAMGQSLTTTKFFDFMTDFSYARHLACLCEAGTQILARENKTFVVDESNEQVIRFLIHYFNRCRSAETIFPADKGYKLHKNIALCGDVGAGKTVLMQAFSVYLRRINSPMQFLNLSVGQMVNYYTLHNNLDKYTYNEDDSKAFQYSPINICLNDIGLDLTTFYGTGTKDLCSEFLFARAEIWQFYDKYSHITTNLSATLLKEYFKDDYSRINDRFKYYNLIHLSGESRR</sequence>
<organism evidence="1">
    <name type="scientific">Siphoviridae sp. ct6Ob18</name>
    <dbReference type="NCBI Taxonomy" id="2827783"/>
    <lineage>
        <taxon>Viruses</taxon>
        <taxon>Duplodnaviria</taxon>
        <taxon>Heunggongvirae</taxon>
        <taxon>Uroviricota</taxon>
        <taxon>Caudoviricetes</taxon>
    </lineage>
</organism>
<proteinExistence type="predicted"/>
<evidence type="ECO:0000313" key="1">
    <source>
        <dbReference type="EMBL" id="DAF62571.1"/>
    </source>
</evidence>
<keyword evidence="1" id="KW-0067">ATP-binding</keyword>
<reference evidence="1" key="1">
    <citation type="journal article" date="2021" name="Proc. Natl. Acad. Sci. U.S.A.">
        <title>A Catalog of Tens of Thousands of Viruses from Human Metagenomes Reveals Hidden Associations with Chronic Diseases.</title>
        <authorList>
            <person name="Tisza M.J."/>
            <person name="Buck C.B."/>
        </authorList>
    </citation>
    <scope>NUCLEOTIDE SEQUENCE</scope>
    <source>
        <strain evidence="1">Ct6Ob18</strain>
    </source>
</reference>
<keyword evidence="1" id="KW-0378">Hydrolase</keyword>
<dbReference type="GO" id="GO:0004386">
    <property type="term" value="F:helicase activity"/>
    <property type="evidence" value="ECO:0007669"/>
    <property type="project" value="UniProtKB-KW"/>
</dbReference>
<dbReference type="InterPro" id="IPR027417">
    <property type="entry name" value="P-loop_NTPase"/>
</dbReference>
<keyword evidence="1" id="KW-0347">Helicase</keyword>
<protein>
    <submittedName>
        <fullName evidence="1">Replicative helicase</fullName>
    </submittedName>
</protein>
<name>A0A8S5THP9_9CAUD</name>
<dbReference type="SUPFAM" id="SSF52540">
    <property type="entry name" value="P-loop containing nucleoside triphosphate hydrolases"/>
    <property type="match status" value="1"/>
</dbReference>
<dbReference type="EMBL" id="BK032824">
    <property type="protein sequence ID" value="DAF62571.1"/>
    <property type="molecule type" value="Genomic_DNA"/>
</dbReference>